<dbReference type="EMBL" id="KN396637">
    <property type="protein sequence ID" value="KHG11890.1"/>
    <property type="molecule type" value="Genomic_DNA"/>
</dbReference>
<dbReference type="Proteomes" id="UP000032142">
    <property type="component" value="Unassembled WGS sequence"/>
</dbReference>
<sequence>MAFSELDLTWARQEHARVRLLQAMFEPVRMARACPVPV</sequence>
<evidence type="ECO:0000313" key="2">
    <source>
        <dbReference type="Proteomes" id="UP000032142"/>
    </source>
</evidence>
<evidence type="ECO:0000313" key="1">
    <source>
        <dbReference type="EMBL" id="KHG11890.1"/>
    </source>
</evidence>
<gene>
    <name evidence="1" type="ORF">F383_06138</name>
</gene>
<accession>A0A0B0NGD3</accession>
<protein>
    <submittedName>
        <fullName evidence="1">Uncharacterized protein</fullName>
    </submittedName>
</protein>
<dbReference type="AlphaFoldDB" id="A0A0B0NGD3"/>
<name>A0A0B0NGD3_GOSAR</name>
<proteinExistence type="predicted"/>
<organism evidence="1 2">
    <name type="scientific">Gossypium arboreum</name>
    <name type="common">Tree cotton</name>
    <name type="synonym">Gossypium nanking</name>
    <dbReference type="NCBI Taxonomy" id="29729"/>
    <lineage>
        <taxon>Eukaryota</taxon>
        <taxon>Viridiplantae</taxon>
        <taxon>Streptophyta</taxon>
        <taxon>Embryophyta</taxon>
        <taxon>Tracheophyta</taxon>
        <taxon>Spermatophyta</taxon>
        <taxon>Magnoliopsida</taxon>
        <taxon>eudicotyledons</taxon>
        <taxon>Gunneridae</taxon>
        <taxon>Pentapetalae</taxon>
        <taxon>rosids</taxon>
        <taxon>malvids</taxon>
        <taxon>Malvales</taxon>
        <taxon>Malvaceae</taxon>
        <taxon>Malvoideae</taxon>
        <taxon>Gossypium</taxon>
    </lineage>
</organism>
<reference evidence="2" key="1">
    <citation type="submission" date="2014-09" db="EMBL/GenBank/DDBJ databases">
        <authorList>
            <person name="Mudge J."/>
            <person name="Ramaraj T."/>
            <person name="Lindquist I.E."/>
            <person name="Bharti A.K."/>
            <person name="Sundararajan A."/>
            <person name="Cameron C.T."/>
            <person name="Woodward J.E."/>
            <person name="May G.D."/>
            <person name="Brubaker C."/>
            <person name="Broadhvest J."/>
            <person name="Wilkins T.A."/>
        </authorList>
    </citation>
    <scope>NUCLEOTIDE SEQUENCE</scope>
    <source>
        <strain evidence="2">cv. AKA8401</strain>
    </source>
</reference>
<keyword evidence="2" id="KW-1185">Reference proteome</keyword>